<reference evidence="1 2" key="1">
    <citation type="submission" date="2024-01" db="EMBL/GenBank/DDBJ databases">
        <title>Genome assemblies of Stephania.</title>
        <authorList>
            <person name="Yang L."/>
        </authorList>
    </citation>
    <scope>NUCLEOTIDE SEQUENCE [LARGE SCALE GENOMIC DNA]</scope>
    <source>
        <strain evidence="1">YNDBR</strain>
        <tissue evidence="1">Leaf</tissue>
    </source>
</reference>
<proteinExistence type="predicted"/>
<dbReference type="Proteomes" id="UP001420932">
    <property type="component" value="Unassembled WGS sequence"/>
</dbReference>
<organism evidence="1 2">
    <name type="scientific">Stephania yunnanensis</name>
    <dbReference type="NCBI Taxonomy" id="152371"/>
    <lineage>
        <taxon>Eukaryota</taxon>
        <taxon>Viridiplantae</taxon>
        <taxon>Streptophyta</taxon>
        <taxon>Embryophyta</taxon>
        <taxon>Tracheophyta</taxon>
        <taxon>Spermatophyta</taxon>
        <taxon>Magnoliopsida</taxon>
        <taxon>Ranunculales</taxon>
        <taxon>Menispermaceae</taxon>
        <taxon>Menispermoideae</taxon>
        <taxon>Cissampelideae</taxon>
        <taxon>Stephania</taxon>
    </lineage>
</organism>
<evidence type="ECO:0000313" key="1">
    <source>
        <dbReference type="EMBL" id="KAK9087513.1"/>
    </source>
</evidence>
<keyword evidence="2" id="KW-1185">Reference proteome</keyword>
<protein>
    <submittedName>
        <fullName evidence="1">Uncharacterized protein</fullName>
    </submittedName>
</protein>
<comment type="caution">
    <text evidence="1">The sequence shown here is derived from an EMBL/GenBank/DDBJ whole genome shotgun (WGS) entry which is preliminary data.</text>
</comment>
<evidence type="ECO:0000313" key="2">
    <source>
        <dbReference type="Proteomes" id="UP001420932"/>
    </source>
</evidence>
<dbReference type="EMBL" id="JBBNAF010000013">
    <property type="protein sequence ID" value="KAK9087513.1"/>
    <property type="molecule type" value="Genomic_DNA"/>
</dbReference>
<dbReference type="AlphaFoldDB" id="A0AAP0E9H4"/>
<name>A0AAP0E9H4_9MAGN</name>
<sequence length="50" mass="5581">MMTTLLSWLILFLPLGTTVTIWVEGSILLKFHLHLKNVSSMSTSFADQGT</sequence>
<gene>
    <name evidence="1" type="ORF">Syun_029907</name>
</gene>
<accession>A0AAP0E9H4</accession>